<dbReference type="AlphaFoldDB" id="A0A0A9HMR8"/>
<sequence>MLNVSSWRSSRRSQSIPVFFLLSMICFWRCIPCCVPSQLTTSNAVLWLMSLRR</sequence>
<accession>A0A0A9HMR8</accession>
<dbReference type="EMBL" id="GBRH01159431">
    <property type="protein sequence ID" value="JAE38465.1"/>
    <property type="molecule type" value="Transcribed_RNA"/>
</dbReference>
<protein>
    <submittedName>
        <fullName evidence="1">Uncharacterized protein</fullName>
    </submittedName>
</protein>
<proteinExistence type="predicted"/>
<organism evidence="1">
    <name type="scientific">Arundo donax</name>
    <name type="common">Giant reed</name>
    <name type="synonym">Donax arundinaceus</name>
    <dbReference type="NCBI Taxonomy" id="35708"/>
    <lineage>
        <taxon>Eukaryota</taxon>
        <taxon>Viridiplantae</taxon>
        <taxon>Streptophyta</taxon>
        <taxon>Embryophyta</taxon>
        <taxon>Tracheophyta</taxon>
        <taxon>Spermatophyta</taxon>
        <taxon>Magnoliopsida</taxon>
        <taxon>Liliopsida</taxon>
        <taxon>Poales</taxon>
        <taxon>Poaceae</taxon>
        <taxon>PACMAD clade</taxon>
        <taxon>Arundinoideae</taxon>
        <taxon>Arundineae</taxon>
        <taxon>Arundo</taxon>
    </lineage>
</organism>
<evidence type="ECO:0000313" key="1">
    <source>
        <dbReference type="EMBL" id="JAE38465.1"/>
    </source>
</evidence>
<reference evidence="1" key="2">
    <citation type="journal article" date="2015" name="Data Brief">
        <title>Shoot transcriptome of the giant reed, Arundo donax.</title>
        <authorList>
            <person name="Barrero R.A."/>
            <person name="Guerrero F.D."/>
            <person name="Moolhuijzen P."/>
            <person name="Goolsby J.A."/>
            <person name="Tidwell J."/>
            <person name="Bellgard S.E."/>
            <person name="Bellgard M.I."/>
        </authorList>
    </citation>
    <scope>NUCLEOTIDE SEQUENCE</scope>
    <source>
        <tissue evidence="1">Shoot tissue taken approximately 20 cm above the soil surface</tissue>
    </source>
</reference>
<name>A0A0A9HMR8_ARUDO</name>
<reference evidence="1" key="1">
    <citation type="submission" date="2014-09" db="EMBL/GenBank/DDBJ databases">
        <authorList>
            <person name="Magalhaes I.L.F."/>
            <person name="Oliveira U."/>
            <person name="Santos F.R."/>
            <person name="Vidigal T.H.D.A."/>
            <person name="Brescovit A.D."/>
            <person name="Santos A.J."/>
        </authorList>
    </citation>
    <scope>NUCLEOTIDE SEQUENCE</scope>
    <source>
        <tissue evidence="1">Shoot tissue taken approximately 20 cm above the soil surface</tissue>
    </source>
</reference>